<dbReference type="InterPro" id="IPR006634">
    <property type="entry name" value="TLC-dom"/>
</dbReference>
<feature type="coiled-coil region" evidence="6">
    <location>
        <begin position="79"/>
        <end position="106"/>
    </location>
</feature>
<feature type="transmembrane region" description="Helical" evidence="8">
    <location>
        <begin position="318"/>
        <end position="345"/>
    </location>
</feature>
<feature type="compositionally biased region" description="Basic and acidic residues" evidence="7">
    <location>
        <begin position="405"/>
        <end position="418"/>
    </location>
</feature>
<protein>
    <recommendedName>
        <fullName evidence="9">TLC domain-containing protein</fullName>
    </recommendedName>
</protein>
<dbReference type="STRING" id="94643.A0A2A9MA81"/>
<evidence type="ECO:0000256" key="8">
    <source>
        <dbReference type="SAM" id="Phobius"/>
    </source>
</evidence>
<evidence type="ECO:0000313" key="11">
    <source>
        <dbReference type="Proteomes" id="UP000224006"/>
    </source>
</evidence>
<feature type="transmembrane region" description="Helical" evidence="8">
    <location>
        <begin position="45"/>
        <end position="71"/>
    </location>
</feature>
<reference evidence="10 11" key="1">
    <citation type="submission" date="2017-09" db="EMBL/GenBank/DDBJ databases">
        <title>Genome sequencing of Besnoitia besnoiti strain Bb-Ger1.</title>
        <authorList>
            <person name="Schares G."/>
            <person name="Venepally P."/>
            <person name="Lorenzi H.A."/>
        </authorList>
    </citation>
    <scope>NUCLEOTIDE SEQUENCE [LARGE SCALE GENOMIC DNA]</scope>
    <source>
        <strain evidence="10 11">Bb-Ger1</strain>
    </source>
</reference>
<feature type="transmembrane region" description="Helical" evidence="8">
    <location>
        <begin position="365"/>
        <end position="387"/>
    </location>
</feature>
<dbReference type="KEGG" id="bbes:BESB_014490"/>
<evidence type="ECO:0000259" key="9">
    <source>
        <dbReference type="PROSITE" id="PS50922"/>
    </source>
</evidence>
<dbReference type="OrthoDB" id="10266980at2759"/>
<evidence type="ECO:0000256" key="5">
    <source>
        <dbReference type="PROSITE-ProRule" id="PRU00205"/>
    </source>
</evidence>
<dbReference type="VEuPathDB" id="ToxoDB:BESB_014490"/>
<evidence type="ECO:0000313" key="10">
    <source>
        <dbReference type="EMBL" id="PFH32836.1"/>
    </source>
</evidence>
<keyword evidence="3 8" id="KW-1133">Transmembrane helix</keyword>
<dbReference type="InterPro" id="IPR050846">
    <property type="entry name" value="TLCD"/>
</dbReference>
<dbReference type="Pfam" id="PF03798">
    <property type="entry name" value="TRAM_LAG1_CLN8"/>
    <property type="match status" value="1"/>
</dbReference>
<proteinExistence type="predicted"/>
<evidence type="ECO:0000256" key="1">
    <source>
        <dbReference type="ARBA" id="ARBA00004141"/>
    </source>
</evidence>
<dbReference type="GO" id="GO:0016020">
    <property type="term" value="C:membrane"/>
    <property type="evidence" value="ECO:0007669"/>
    <property type="project" value="UniProtKB-SubCell"/>
</dbReference>
<dbReference type="PANTHER" id="PTHR13439:SF0">
    <property type="entry name" value="TOPOISOMERASE I DAMAGE AFFECTED PROTEIN 4"/>
    <property type="match status" value="1"/>
</dbReference>
<feature type="region of interest" description="Disordered" evidence="7">
    <location>
        <begin position="399"/>
        <end position="418"/>
    </location>
</feature>
<keyword evidence="11" id="KW-1185">Reference proteome</keyword>
<evidence type="ECO:0000256" key="6">
    <source>
        <dbReference type="SAM" id="Coils"/>
    </source>
</evidence>
<evidence type="ECO:0000256" key="4">
    <source>
        <dbReference type="ARBA" id="ARBA00023136"/>
    </source>
</evidence>
<comment type="subcellular location">
    <subcellularLocation>
        <location evidence="1">Membrane</location>
        <topology evidence="1">Multi-pass membrane protein</topology>
    </subcellularLocation>
</comment>
<dbReference type="AlphaFoldDB" id="A0A2A9MA81"/>
<gene>
    <name evidence="10" type="ORF">BESB_014490</name>
</gene>
<evidence type="ECO:0000256" key="2">
    <source>
        <dbReference type="ARBA" id="ARBA00022692"/>
    </source>
</evidence>
<keyword evidence="4 5" id="KW-0472">Membrane</keyword>
<accession>A0A2A9MA81</accession>
<feature type="transmembrane region" description="Helical" evidence="8">
    <location>
        <begin position="282"/>
        <end position="306"/>
    </location>
</feature>
<dbReference type="PANTHER" id="PTHR13439">
    <property type="entry name" value="CT120 PROTEIN"/>
    <property type="match status" value="1"/>
</dbReference>
<feature type="transmembrane region" description="Helical" evidence="8">
    <location>
        <begin position="259"/>
        <end position="276"/>
    </location>
</feature>
<feature type="domain" description="TLC" evidence="9">
    <location>
        <begin position="191"/>
        <end position="395"/>
    </location>
</feature>
<dbReference type="EMBL" id="NWUJ01000010">
    <property type="protein sequence ID" value="PFH32836.1"/>
    <property type="molecule type" value="Genomic_DNA"/>
</dbReference>
<dbReference type="PROSITE" id="PS50922">
    <property type="entry name" value="TLC"/>
    <property type="match status" value="1"/>
</dbReference>
<evidence type="ECO:0000256" key="7">
    <source>
        <dbReference type="SAM" id="MobiDB-lite"/>
    </source>
</evidence>
<evidence type="ECO:0000256" key="3">
    <source>
        <dbReference type="ARBA" id="ARBA00022989"/>
    </source>
</evidence>
<sequence>MAAPLLPPLPSWSASLGAAFSFPALLPEDAAEKLLAVLCPHSPSAALFLALTLFWFAVHAFVSPCLPSLLLPPAARRQHAQKLARLKQLEADLRQSARDAQNASTAACVDRFCAQDVGEELASLRVYRVSADANTTASLHALYLAPAALFHAVGRVILPVAHGLVAQAAAEAFSAFLLAHKGDGDRAALQTGAEDAAREAALQQERNIWSTYLAHWDRAPDYWDGANDALVIFSAYVMSSYFLWDSFECLRNLKVHRRAFLLHAVISLLGGTIQIAAPGIKLSGFCSLFAISEISTPFLHFRWFLLQNGQAERRLFRFVNALTVCLFISVRLFVVPFLVFAPYWLDLCVYRQHLGADANISSLRKVFMMMLTVGWTLLNYFWGYLFFRSLCRKRRRAGQAAQGAEKAEDPRRKAAKAD</sequence>
<dbReference type="SMART" id="SM00724">
    <property type="entry name" value="TLC"/>
    <property type="match status" value="1"/>
</dbReference>
<organism evidence="10 11">
    <name type="scientific">Besnoitia besnoiti</name>
    <name type="common">Apicomplexan protozoan</name>
    <dbReference type="NCBI Taxonomy" id="94643"/>
    <lineage>
        <taxon>Eukaryota</taxon>
        <taxon>Sar</taxon>
        <taxon>Alveolata</taxon>
        <taxon>Apicomplexa</taxon>
        <taxon>Conoidasida</taxon>
        <taxon>Coccidia</taxon>
        <taxon>Eucoccidiorida</taxon>
        <taxon>Eimeriorina</taxon>
        <taxon>Sarcocystidae</taxon>
        <taxon>Besnoitia</taxon>
    </lineage>
</organism>
<keyword evidence="2 5" id="KW-0812">Transmembrane</keyword>
<keyword evidence="6" id="KW-0175">Coiled coil</keyword>
<dbReference type="GO" id="GO:0005783">
    <property type="term" value="C:endoplasmic reticulum"/>
    <property type="evidence" value="ECO:0007669"/>
    <property type="project" value="TreeGrafter"/>
</dbReference>
<dbReference type="Proteomes" id="UP000224006">
    <property type="component" value="Chromosome IX"/>
</dbReference>
<dbReference type="GeneID" id="40306510"/>
<comment type="caution">
    <text evidence="10">The sequence shown here is derived from an EMBL/GenBank/DDBJ whole genome shotgun (WGS) entry which is preliminary data.</text>
</comment>
<name>A0A2A9MA81_BESBE</name>
<dbReference type="RefSeq" id="XP_029216845.1">
    <property type="nucleotide sequence ID" value="XM_029360178.1"/>
</dbReference>
<dbReference type="GO" id="GO:0055088">
    <property type="term" value="P:lipid homeostasis"/>
    <property type="evidence" value="ECO:0007669"/>
    <property type="project" value="TreeGrafter"/>
</dbReference>